<sequence>MPAVHLPRRAGRRTNLGLLALLLLATGTGVLAFGVGTPLPARLVTAAHGATGLGLLLLVPWKTVVVRRSRTRTVGRRDPTAAWALAVLVVLTLVTGVAHTVAGQAASLGGVGVLLVHVAVGVGTGALLVVHVAGSRQRPRRTDLSRRALLRAGGLAVGAVAAWGAVEGGLRLTGAPGGRRRGTGSHERGSGDPAAMPVTQWFTDTVPDDPGDTLELVAGGRTTRLRAAELDRGDGVTAVLDCTGGWYAEQEWRGVRLDRLLAGLDLPDGGSVDVVGVTGYRRRLPLADAGSLLLATHCAGRPLSTGHGAPVRLVAPGRRGYWWVKWVRRVEVVDAPWWAQPPVPLQ</sequence>
<evidence type="ECO:0000313" key="5">
    <source>
        <dbReference type="Proteomes" id="UP000198857"/>
    </source>
</evidence>
<feature type="domain" description="Oxidoreductase molybdopterin-binding" evidence="3">
    <location>
        <begin position="237"/>
        <end position="336"/>
    </location>
</feature>
<keyword evidence="2" id="KW-0812">Transmembrane</keyword>
<evidence type="ECO:0000259" key="3">
    <source>
        <dbReference type="Pfam" id="PF00174"/>
    </source>
</evidence>
<dbReference type="OrthoDB" id="5241952at2"/>
<accession>A0A1I5PSH4</accession>
<keyword evidence="2" id="KW-0472">Membrane</keyword>
<gene>
    <name evidence="4" type="ORF">SAMN05660464_2953</name>
</gene>
<keyword evidence="5" id="KW-1185">Reference proteome</keyword>
<dbReference type="InterPro" id="IPR000572">
    <property type="entry name" value="OxRdtase_Mopterin-bd_dom"/>
</dbReference>
<proteinExistence type="predicted"/>
<evidence type="ECO:0000313" key="4">
    <source>
        <dbReference type="EMBL" id="SFP36939.1"/>
    </source>
</evidence>
<feature type="transmembrane region" description="Helical" evidence="2">
    <location>
        <begin position="42"/>
        <end position="61"/>
    </location>
</feature>
<dbReference type="InterPro" id="IPR036374">
    <property type="entry name" value="OxRdtase_Mopterin-bd_sf"/>
</dbReference>
<evidence type="ECO:0000256" key="1">
    <source>
        <dbReference type="SAM" id="MobiDB-lite"/>
    </source>
</evidence>
<feature type="transmembrane region" description="Helical" evidence="2">
    <location>
        <begin position="114"/>
        <end position="136"/>
    </location>
</feature>
<reference evidence="5" key="1">
    <citation type="submission" date="2016-10" db="EMBL/GenBank/DDBJ databases">
        <authorList>
            <person name="Varghese N."/>
            <person name="Submissions S."/>
        </authorList>
    </citation>
    <scope>NUCLEOTIDE SEQUENCE [LARGE SCALE GENOMIC DNA]</scope>
    <source>
        <strain evidence="5">DSM 44208</strain>
    </source>
</reference>
<dbReference type="Proteomes" id="UP000198857">
    <property type="component" value="Unassembled WGS sequence"/>
</dbReference>
<dbReference type="EMBL" id="FOWQ01000004">
    <property type="protein sequence ID" value="SFP36939.1"/>
    <property type="molecule type" value="Genomic_DNA"/>
</dbReference>
<dbReference type="Pfam" id="PF00174">
    <property type="entry name" value="Oxidored_molyb"/>
    <property type="match status" value="1"/>
</dbReference>
<dbReference type="SUPFAM" id="SSF56524">
    <property type="entry name" value="Oxidoreductase molybdopterin-binding domain"/>
    <property type="match status" value="1"/>
</dbReference>
<keyword evidence="2" id="KW-1133">Transmembrane helix</keyword>
<feature type="region of interest" description="Disordered" evidence="1">
    <location>
        <begin position="174"/>
        <end position="195"/>
    </location>
</feature>
<dbReference type="Gene3D" id="3.90.420.10">
    <property type="entry name" value="Oxidoreductase, molybdopterin-binding domain"/>
    <property type="match status" value="1"/>
</dbReference>
<protein>
    <submittedName>
        <fullName evidence="4">Oxidoreductase molybdopterin binding domain-containing protein</fullName>
    </submittedName>
</protein>
<name>A0A1I5PSH4_9ACTN</name>
<dbReference type="AlphaFoldDB" id="A0A1I5PSH4"/>
<feature type="transmembrane region" description="Helical" evidence="2">
    <location>
        <begin position="82"/>
        <end position="102"/>
    </location>
</feature>
<feature type="transmembrane region" description="Helical" evidence="2">
    <location>
        <begin position="148"/>
        <end position="166"/>
    </location>
</feature>
<evidence type="ECO:0000256" key="2">
    <source>
        <dbReference type="SAM" id="Phobius"/>
    </source>
</evidence>
<dbReference type="STRING" id="1523247.SAMN05660464_2953"/>
<organism evidence="4 5">
    <name type="scientific">Geodermatophilus dictyosporus</name>
    <dbReference type="NCBI Taxonomy" id="1523247"/>
    <lineage>
        <taxon>Bacteria</taxon>
        <taxon>Bacillati</taxon>
        <taxon>Actinomycetota</taxon>
        <taxon>Actinomycetes</taxon>
        <taxon>Geodermatophilales</taxon>
        <taxon>Geodermatophilaceae</taxon>
        <taxon>Geodermatophilus</taxon>
    </lineage>
</organism>